<dbReference type="PANTHER" id="PTHR34406">
    <property type="entry name" value="PROTEIN YCEI"/>
    <property type="match status" value="1"/>
</dbReference>
<dbReference type="Pfam" id="PF04264">
    <property type="entry name" value="YceI"/>
    <property type="match status" value="1"/>
</dbReference>
<evidence type="ECO:0000313" key="4">
    <source>
        <dbReference type="Proteomes" id="UP000241736"/>
    </source>
</evidence>
<protein>
    <recommendedName>
        <fullName evidence="2">Lipid/polyisoprenoid-binding YceI-like domain-containing protein</fullName>
    </recommendedName>
</protein>
<evidence type="ECO:0000259" key="2">
    <source>
        <dbReference type="SMART" id="SM00867"/>
    </source>
</evidence>
<comment type="caution">
    <text evidence="3">The sequence shown here is derived from an EMBL/GenBank/DDBJ whole genome shotgun (WGS) entry which is preliminary data.</text>
</comment>
<gene>
    <name evidence="3" type="ORF">C6N40_01580</name>
</gene>
<evidence type="ECO:0000313" key="3">
    <source>
        <dbReference type="EMBL" id="PRH83858.1"/>
    </source>
</evidence>
<feature type="domain" description="Lipid/polyisoprenoid-binding YceI-like" evidence="2">
    <location>
        <begin position="26"/>
        <end position="190"/>
    </location>
</feature>
<evidence type="ECO:0000256" key="1">
    <source>
        <dbReference type="SAM" id="SignalP"/>
    </source>
</evidence>
<proteinExistence type="predicted"/>
<dbReference type="SUPFAM" id="SSF101874">
    <property type="entry name" value="YceI-like"/>
    <property type="match status" value="1"/>
</dbReference>
<feature type="signal peptide" evidence="1">
    <location>
        <begin position="1"/>
        <end position="21"/>
    </location>
</feature>
<dbReference type="EMBL" id="PVLF01000001">
    <property type="protein sequence ID" value="PRH83858.1"/>
    <property type="molecule type" value="Genomic_DNA"/>
</dbReference>
<name>A0A2P6MCY0_9GAMM</name>
<dbReference type="OrthoDB" id="9811006at2"/>
<dbReference type="AlphaFoldDB" id="A0A2P6MCY0"/>
<organism evidence="3 4">
    <name type="scientific">Arenimonas caeni</name>
    <dbReference type="NCBI Taxonomy" id="2058085"/>
    <lineage>
        <taxon>Bacteria</taxon>
        <taxon>Pseudomonadati</taxon>
        <taxon>Pseudomonadota</taxon>
        <taxon>Gammaproteobacteria</taxon>
        <taxon>Lysobacterales</taxon>
        <taxon>Lysobacteraceae</taxon>
        <taxon>Arenimonas</taxon>
    </lineage>
</organism>
<reference evidence="3 4" key="1">
    <citation type="submission" date="2018-03" db="EMBL/GenBank/DDBJ databases">
        <title>Arenimonas caeni sp. nov., isolated from activated sludge.</title>
        <authorList>
            <person name="Liu H."/>
        </authorList>
    </citation>
    <scope>NUCLEOTIDE SEQUENCE [LARGE SCALE GENOMIC DNA]</scope>
    <source>
        <strain evidence="4">z29</strain>
    </source>
</reference>
<accession>A0A2P6MCY0</accession>
<dbReference type="InterPro" id="IPR036761">
    <property type="entry name" value="TTHA0802/YceI-like_sf"/>
</dbReference>
<dbReference type="InterPro" id="IPR007372">
    <property type="entry name" value="Lipid/polyisoprenoid-bd_YceI"/>
</dbReference>
<keyword evidence="4" id="KW-1185">Reference proteome</keyword>
<dbReference type="PANTHER" id="PTHR34406:SF1">
    <property type="entry name" value="PROTEIN YCEI"/>
    <property type="match status" value="1"/>
</dbReference>
<keyword evidence="1" id="KW-0732">Signal</keyword>
<dbReference type="PROSITE" id="PS51257">
    <property type="entry name" value="PROKAR_LIPOPROTEIN"/>
    <property type="match status" value="1"/>
</dbReference>
<dbReference type="SMART" id="SM00867">
    <property type="entry name" value="YceI"/>
    <property type="match status" value="1"/>
</dbReference>
<dbReference type="Gene3D" id="2.40.128.110">
    <property type="entry name" value="Lipid/polyisoprenoid-binding, YceI-like"/>
    <property type="match status" value="1"/>
</dbReference>
<sequence length="208" mass="23292">MNLPRKWLLCLLLLAGCSAAAAPVPAWRLDPAHTRVLFRVDHAGFSQALGLLPGIAGELRFDPDDWAGARVDVVVPLPRLLIGDDDWRDALLSRTWLHAGRHPEARFRSVRVEPTDEGTARVHGELSLRGETRPVVLEVKLNRLARNPIGFRRTVGFSATAVLDRRDFGMKEWTNLVGTRVELEIQAEAVRYTPDTDEEHDDADSQHD</sequence>
<dbReference type="Proteomes" id="UP000241736">
    <property type="component" value="Unassembled WGS sequence"/>
</dbReference>
<feature type="chain" id="PRO_5015152990" description="Lipid/polyisoprenoid-binding YceI-like domain-containing protein" evidence="1">
    <location>
        <begin position="22"/>
        <end position="208"/>
    </location>
</feature>